<dbReference type="SUPFAM" id="SSF47090">
    <property type="entry name" value="PGBD-like"/>
    <property type="match status" value="1"/>
</dbReference>
<reference evidence="2 3" key="1">
    <citation type="journal article" date="2019" name="Int. J. Syst. Evol. Microbiol.">
        <title>The Global Catalogue of Microorganisms (GCM) 10K type strain sequencing project: providing services to taxonomists for standard genome sequencing and annotation.</title>
        <authorList>
            <consortium name="The Broad Institute Genomics Platform"/>
            <consortium name="The Broad Institute Genome Sequencing Center for Infectious Disease"/>
            <person name="Wu L."/>
            <person name="Ma J."/>
        </authorList>
    </citation>
    <scope>NUCLEOTIDE SEQUENCE [LARGE SCALE GENOMIC DNA]</scope>
    <source>
        <strain evidence="2 3">JCM 3272</strain>
    </source>
</reference>
<comment type="caution">
    <text evidence="2">The sequence shown here is derived from an EMBL/GenBank/DDBJ whole genome shotgun (WGS) entry which is preliminary data.</text>
</comment>
<proteinExistence type="predicted"/>
<dbReference type="Proteomes" id="UP001501444">
    <property type="component" value="Unassembled WGS sequence"/>
</dbReference>
<gene>
    <name evidence="2" type="ORF">GCM10010170_076980</name>
</gene>
<dbReference type="InterPro" id="IPR036365">
    <property type="entry name" value="PGBD-like_sf"/>
</dbReference>
<accession>A0ABN3HAE9</accession>
<evidence type="ECO:0000259" key="1">
    <source>
        <dbReference type="Pfam" id="PF01471"/>
    </source>
</evidence>
<evidence type="ECO:0000313" key="3">
    <source>
        <dbReference type="Proteomes" id="UP001501444"/>
    </source>
</evidence>
<protein>
    <submittedName>
        <fullName evidence="2">Peptidoglycan-binding protein</fullName>
    </submittedName>
</protein>
<dbReference type="Gene3D" id="1.10.101.10">
    <property type="entry name" value="PGBD-like superfamily/PGBD"/>
    <property type="match status" value="1"/>
</dbReference>
<evidence type="ECO:0000313" key="2">
    <source>
        <dbReference type="EMBL" id="GAA2374090.1"/>
    </source>
</evidence>
<organism evidence="2 3">
    <name type="scientific">Dactylosporangium salmoneum</name>
    <dbReference type="NCBI Taxonomy" id="53361"/>
    <lineage>
        <taxon>Bacteria</taxon>
        <taxon>Bacillati</taxon>
        <taxon>Actinomycetota</taxon>
        <taxon>Actinomycetes</taxon>
        <taxon>Micromonosporales</taxon>
        <taxon>Micromonosporaceae</taxon>
        <taxon>Dactylosporangium</taxon>
    </lineage>
</organism>
<name>A0ABN3HAE9_9ACTN</name>
<dbReference type="Pfam" id="PF01471">
    <property type="entry name" value="PG_binding_1"/>
    <property type="match status" value="1"/>
</dbReference>
<dbReference type="EMBL" id="BAAARV010000075">
    <property type="protein sequence ID" value="GAA2374090.1"/>
    <property type="molecule type" value="Genomic_DNA"/>
</dbReference>
<feature type="domain" description="Peptidoglycan binding-like" evidence="1">
    <location>
        <begin position="69"/>
        <end position="117"/>
    </location>
</feature>
<dbReference type="InterPro" id="IPR002477">
    <property type="entry name" value="Peptidoglycan-bd-like"/>
</dbReference>
<sequence length="301" mass="31117">MVDTDDEPGSLGYGTPGVLAGWLPGIVTRVPAAGDVIGRGQQVYRVDDRPVLLMYGDVAAYRPLAPGTTGADVRQLETNLRALGYFTAAADDTYTAATAAAVRRWQKALGLPQTGEVELGRVLFAAADVRVEAVTTGVNQRTGDGGEVLRYTGTGRLVTVQLAVSKQRLARAGVAVRFRLPDGRQVGGRVERAYTVIEAGTASGAAPETRIEAILSLADPAAVAGIEAAVVTVTFTAGERKDVLAVPVAALVALAGGGYGLEVVEGPATRYVPVETGLFAGGRVEVTGDGLREGMTVGMPR</sequence>
<dbReference type="InterPro" id="IPR036366">
    <property type="entry name" value="PGBDSf"/>
</dbReference>
<keyword evidence="3" id="KW-1185">Reference proteome</keyword>
<dbReference type="Gene3D" id="2.40.420.20">
    <property type="match status" value="1"/>
</dbReference>